<protein>
    <submittedName>
        <fullName evidence="5">Transcription factor MYB44</fullName>
    </submittedName>
</protein>
<proteinExistence type="predicted"/>
<feature type="compositionally biased region" description="Polar residues" evidence="2">
    <location>
        <begin position="146"/>
        <end position="157"/>
    </location>
</feature>
<evidence type="ECO:0000259" key="3">
    <source>
        <dbReference type="PROSITE" id="PS50090"/>
    </source>
</evidence>
<dbReference type="Pfam" id="PF13921">
    <property type="entry name" value="Myb_DNA-bind_6"/>
    <property type="match status" value="1"/>
</dbReference>
<feature type="region of interest" description="Disordered" evidence="2">
    <location>
        <begin position="77"/>
        <end position="99"/>
    </location>
</feature>
<evidence type="ECO:0000259" key="4">
    <source>
        <dbReference type="PROSITE" id="PS51294"/>
    </source>
</evidence>
<feature type="domain" description="Myb-like" evidence="3">
    <location>
        <begin position="160"/>
        <end position="206"/>
    </location>
</feature>
<feature type="region of interest" description="Disordered" evidence="2">
    <location>
        <begin position="1"/>
        <end position="51"/>
    </location>
</feature>
<dbReference type="SMART" id="SM00717">
    <property type="entry name" value="SANT"/>
    <property type="match status" value="1"/>
</dbReference>
<sequence>MDGTVHTCARDRTRLPPDRARSRGRHRKHSPARGCPRTHAPSRMAPRARAPARDRLQTRGNPMHDLLCTLPPQHATVSARVRPRQRPPPFTAARAPLARAPSPMPVPVIHYTASSAHPHVSTTMCRILRAPTHLSTGGRSSDPEGENTNESTGQSHPCSRGHWRPEEDSKLKHLVSIYGPQNWNLIAEKLHNRSGKSCRLRWFNQLNPRINRSAFKEEEEEKLMAAHRLRRKLCCQRPCVIISGSSSKIVRRLFIQYYPVEDSKHIFERRRKGRSADGRGRRRRAGERGGKESDPSAS</sequence>
<dbReference type="PANTHER" id="PTHR45614">
    <property type="entry name" value="MYB PROTEIN-RELATED"/>
    <property type="match status" value="1"/>
</dbReference>
<evidence type="ECO:0000313" key="5">
    <source>
        <dbReference type="EMBL" id="KAK8942003.1"/>
    </source>
</evidence>
<dbReference type="PROSITE" id="PS51294">
    <property type="entry name" value="HTH_MYB"/>
    <property type="match status" value="1"/>
</dbReference>
<dbReference type="InterPro" id="IPR017930">
    <property type="entry name" value="Myb_dom"/>
</dbReference>
<feature type="domain" description="HTH myb-type" evidence="4">
    <location>
        <begin position="155"/>
        <end position="210"/>
    </location>
</feature>
<evidence type="ECO:0000256" key="1">
    <source>
        <dbReference type="ARBA" id="ARBA00023125"/>
    </source>
</evidence>
<feature type="region of interest" description="Disordered" evidence="2">
    <location>
        <begin position="132"/>
        <end position="165"/>
    </location>
</feature>
<comment type="caution">
    <text evidence="5">The sequence shown here is derived from an EMBL/GenBank/DDBJ whole genome shotgun (WGS) entry which is preliminary data.</text>
</comment>
<dbReference type="Gene3D" id="1.10.10.60">
    <property type="entry name" value="Homeodomain-like"/>
    <property type="match status" value="1"/>
</dbReference>
<feature type="region of interest" description="Disordered" evidence="2">
    <location>
        <begin position="269"/>
        <end position="298"/>
    </location>
</feature>
<gene>
    <name evidence="5" type="primary">MYB44</name>
    <name evidence="5" type="ORF">KSP40_PGU000859</name>
</gene>
<organism evidence="5 6">
    <name type="scientific">Platanthera guangdongensis</name>
    <dbReference type="NCBI Taxonomy" id="2320717"/>
    <lineage>
        <taxon>Eukaryota</taxon>
        <taxon>Viridiplantae</taxon>
        <taxon>Streptophyta</taxon>
        <taxon>Embryophyta</taxon>
        <taxon>Tracheophyta</taxon>
        <taxon>Spermatophyta</taxon>
        <taxon>Magnoliopsida</taxon>
        <taxon>Liliopsida</taxon>
        <taxon>Asparagales</taxon>
        <taxon>Orchidaceae</taxon>
        <taxon>Orchidoideae</taxon>
        <taxon>Orchideae</taxon>
        <taxon>Orchidinae</taxon>
        <taxon>Platanthera</taxon>
    </lineage>
</organism>
<dbReference type="Proteomes" id="UP001412067">
    <property type="component" value="Unassembled WGS sequence"/>
</dbReference>
<dbReference type="CDD" id="cd00167">
    <property type="entry name" value="SANT"/>
    <property type="match status" value="1"/>
</dbReference>
<evidence type="ECO:0000256" key="2">
    <source>
        <dbReference type="SAM" id="MobiDB-lite"/>
    </source>
</evidence>
<reference evidence="5 6" key="1">
    <citation type="journal article" date="2022" name="Nat. Plants">
        <title>Genomes of leafy and leafless Platanthera orchids illuminate the evolution of mycoheterotrophy.</title>
        <authorList>
            <person name="Li M.H."/>
            <person name="Liu K.W."/>
            <person name="Li Z."/>
            <person name="Lu H.C."/>
            <person name="Ye Q.L."/>
            <person name="Zhang D."/>
            <person name="Wang J.Y."/>
            <person name="Li Y.F."/>
            <person name="Zhong Z.M."/>
            <person name="Liu X."/>
            <person name="Yu X."/>
            <person name="Liu D.K."/>
            <person name="Tu X.D."/>
            <person name="Liu B."/>
            <person name="Hao Y."/>
            <person name="Liao X.Y."/>
            <person name="Jiang Y.T."/>
            <person name="Sun W.H."/>
            <person name="Chen J."/>
            <person name="Chen Y.Q."/>
            <person name="Ai Y."/>
            <person name="Zhai J.W."/>
            <person name="Wu S.S."/>
            <person name="Zhou Z."/>
            <person name="Hsiao Y.Y."/>
            <person name="Wu W.L."/>
            <person name="Chen Y.Y."/>
            <person name="Lin Y.F."/>
            <person name="Hsu J.L."/>
            <person name="Li C.Y."/>
            <person name="Wang Z.W."/>
            <person name="Zhao X."/>
            <person name="Zhong W.Y."/>
            <person name="Ma X.K."/>
            <person name="Ma L."/>
            <person name="Huang J."/>
            <person name="Chen G.Z."/>
            <person name="Huang M.Z."/>
            <person name="Huang L."/>
            <person name="Peng D.H."/>
            <person name="Luo Y.B."/>
            <person name="Zou S.Q."/>
            <person name="Chen S.P."/>
            <person name="Lan S."/>
            <person name="Tsai W.C."/>
            <person name="Van de Peer Y."/>
            <person name="Liu Z.J."/>
        </authorList>
    </citation>
    <scope>NUCLEOTIDE SEQUENCE [LARGE SCALE GENOMIC DNA]</scope>
    <source>
        <strain evidence="5">Lor288</strain>
    </source>
</reference>
<dbReference type="PANTHER" id="PTHR45614:SF175">
    <property type="entry name" value="TRANSCRIPTION FACTOR MYB105-RELATED"/>
    <property type="match status" value="1"/>
</dbReference>
<name>A0ABR2LJE7_9ASPA</name>
<dbReference type="SUPFAM" id="SSF46689">
    <property type="entry name" value="Homeodomain-like"/>
    <property type="match status" value="1"/>
</dbReference>
<accession>A0ABR2LJE7</accession>
<feature type="compositionally biased region" description="Basic residues" evidence="2">
    <location>
        <begin position="22"/>
        <end position="31"/>
    </location>
</feature>
<feature type="compositionally biased region" description="Basic and acidic residues" evidence="2">
    <location>
        <begin position="286"/>
        <end position="298"/>
    </location>
</feature>
<dbReference type="InterPro" id="IPR009057">
    <property type="entry name" value="Homeodomain-like_sf"/>
</dbReference>
<dbReference type="EMBL" id="JBBWWR010000019">
    <property type="protein sequence ID" value="KAK8942003.1"/>
    <property type="molecule type" value="Genomic_DNA"/>
</dbReference>
<keyword evidence="1" id="KW-0238">DNA-binding</keyword>
<dbReference type="InterPro" id="IPR001005">
    <property type="entry name" value="SANT/Myb"/>
</dbReference>
<feature type="compositionally biased region" description="Basic and acidic residues" evidence="2">
    <location>
        <begin position="8"/>
        <end position="21"/>
    </location>
</feature>
<dbReference type="InterPro" id="IPR050560">
    <property type="entry name" value="MYB_TF"/>
</dbReference>
<evidence type="ECO:0000313" key="6">
    <source>
        <dbReference type="Proteomes" id="UP001412067"/>
    </source>
</evidence>
<dbReference type="PROSITE" id="PS50090">
    <property type="entry name" value="MYB_LIKE"/>
    <property type="match status" value="1"/>
</dbReference>
<keyword evidence="6" id="KW-1185">Reference proteome</keyword>